<dbReference type="GO" id="GO:0006168">
    <property type="term" value="P:adenine salvage"/>
    <property type="evidence" value="ECO:0007669"/>
    <property type="project" value="InterPro"/>
</dbReference>
<name>A0A547PBE8_9SPHN</name>
<evidence type="ECO:0000256" key="2">
    <source>
        <dbReference type="ARBA" id="ARBA00003968"/>
    </source>
</evidence>
<keyword evidence="10 11" id="KW-0660">Purine salvage</keyword>
<dbReference type="GO" id="GO:0044209">
    <property type="term" value="P:AMP salvage"/>
    <property type="evidence" value="ECO:0007669"/>
    <property type="project" value="UniProtKB-UniRule"/>
</dbReference>
<organism evidence="13 14">
    <name type="scientific">Erythrobacter insulae</name>
    <dbReference type="NCBI Taxonomy" id="2584124"/>
    <lineage>
        <taxon>Bacteria</taxon>
        <taxon>Pseudomonadati</taxon>
        <taxon>Pseudomonadota</taxon>
        <taxon>Alphaproteobacteria</taxon>
        <taxon>Sphingomonadales</taxon>
        <taxon>Erythrobacteraceae</taxon>
        <taxon>Erythrobacter/Porphyrobacter group</taxon>
        <taxon>Erythrobacter</taxon>
    </lineage>
</organism>
<dbReference type="NCBIfam" id="NF002636">
    <property type="entry name" value="PRK02304.1-5"/>
    <property type="match status" value="1"/>
</dbReference>
<evidence type="ECO:0000256" key="11">
    <source>
        <dbReference type="HAMAP-Rule" id="MF_00004"/>
    </source>
</evidence>
<dbReference type="UniPathway" id="UPA00588">
    <property type="reaction ID" value="UER00646"/>
</dbReference>
<keyword evidence="7 11" id="KW-0963">Cytoplasm</keyword>
<sequence length="183" mass="19190">MTAPLLTPAELKALVRTIPDFPAEGIQFRDITTLIRHPRGMADSVRHLAAMAKSCGAQKIAGMEARGFIFGAAVAVELGIGFVPVRKPGKLPVETIGIDYALEYGTDRLEVDPSAIGDGENIVIVDDLIATGGTALAAAQLLRTAGAKVAHALFVIDLPDLGGADKLRGADVEVETLMEFEGD</sequence>
<gene>
    <name evidence="11" type="primary">apt</name>
    <name evidence="13" type="ORF">FGU71_06075</name>
</gene>
<dbReference type="RefSeq" id="WP_142787731.1">
    <property type="nucleotide sequence ID" value="NZ_VHJK01000001.1"/>
</dbReference>
<reference evidence="13 14" key="1">
    <citation type="submission" date="2019-06" db="EMBL/GenBank/DDBJ databases">
        <title>Erythrobacter insulae sp. nov., isolated from a tidal flat.</title>
        <authorList>
            <person name="Yoon J.-H."/>
        </authorList>
    </citation>
    <scope>NUCLEOTIDE SEQUENCE [LARGE SCALE GENOMIC DNA]</scope>
    <source>
        <strain evidence="13 14">JBTF-M21</strain>
    </source>
</reference>
<keyword evidence="14" id="KW-1185">Reference proteome</keyword>
<dbReference type="NCBIfam" id="NF002634">
    <property type="entry name" value="PRK02304.1-3"/>
    <property type="match status" value="1"/>
</dbReference>
<dbReference type="FunFam" id="3.40.50.2020:FF:000021">
    <property type="entry name" value="Adenine phosphoribosyltransferase"/>
    <property type="match status" value="1"/>
</dbReference>
<evidence type="ECO:0000259" key="12">
    <source>
        <dbReference type="Pfam" id="PF00156"/>
    </source>
</evidence>
<evidence type="ECO:0000256" key="4">
    <source>
        <dbReference type="ARBA" id="ARBA00004659"/>
    </source>
</evidence>
<dbReference type="InterPro" id="IPR000836">
    <property type="entry name" value="PRTase_dom"/>
</dbReference>
<dbReference type="AlphaFoldDB" id="A0A547PBE8"/>
<dbReference type="NCBIfam" id="TIGR01090">
    <property type="entry name" value="apt"/>
    <property type="match status" value="1"/>
</dbReference>
<evidence type="ECO:0000313" key="14">
    <source>
        <dbReference type="Proteomes" id="UP000316343"/>
    </source>
</evidence>
<comment type="subunit">
    <text evidence="11">Homodimer.</text>
</comment>
<dbReference type="CDD" id="cd06223">
    <property type="entry name" value="PRTases_typeI"/>
    <property type="match status" value="1"/>
</dbReference>
<evidence type="ECO:0000256" key="3">
    <source>
        <dbReference type="ARBA" id="ARBA00004496"/>
    </source>
</evidence>
<dbReference type="PANTHER" id="PTHR32315:SF3">
    <property type="entry name" value="ADENINE PHOSPHORIBOSYLTRANSFERASE"/>
    <property type="match status" value="1"/>
</dbReference>
<comment type="similarity">
    <text evidence="5 11">Belongs to the purine/pyrimidine phosphoribosyltransferase family.</text>
</comment>
<dbReference type="GO" id="GO:0005737">
    <property type="term" value="C:cytoplasm"/>
    <property type="evidence" value="ECO:0007669"/>
    <property type="project" value="UniProtKB-SubCell"/>
</dbReference>
<accession>A0A547PBE8</accession>
<evidence type="ECO:0000256" key="7">
    <source>
        <dbReference type="ARBA" id="ARBA00022490"/>
    </source>
</evidence>
<feature type="domain" description="Phosphoribosyltransferase" evidence="12">
    <location>
        <begin position="59"/>
        <end position="159"/>
    </location>
</feature>
<keyword evidence="9 11" id="KW-0808">Transferase</keyword>
<dbReference type="OrthoDB" id="9803963at2"/>
<keyword evidence="8 11" id="KW-0328">Glycosyltransferase</keyword>
<dbReference type="Pfam" id="PF00156">
    <property type="entry name" value="Pribosyltran"/>
    <property type="match status" value="1"/>
</dbReference>
<dbReference type="InterPro" id="IPR050054">
    <property type="entry name" value="UPRTase/APRTase"/>
</dbReference>
<dbReference type="GO" id="GO:0016208">
    <property type="term" value="F:AMP binding"/>
    <property type="evidence" value="ECO:0007669"/>
    <property type="project" value="TreeGrafter"/>
</dbReference>
<dbReference type="Proteomes" id="UP000316343">
    <property type="component" value="Unassembled WGS sequence"/>
</dbReference>
<dbReference type="HAMAP" id="MF_00004">
    <property type="entry name" value="Aden_phosphoribosyltr"/>
    <property type="match status" value="1"/>
</dbReference>
<comment type="caution">
    <text evidence="13">The sequence shown here is derived from an EMBL/GenBank/DDBJ whole genome shotgun (WGS) entry which is preliminary data.</text>
</comment>
<evidence type="ECO:0000256" key="1">
    <source>
        <dbReference type="ARBA" id="ARBA00000868"/>
    </source>
</evidence>
<dbReference type="PANTHER" id="PTHR32315">
    <property type="entry name" value="ADENINE PHOSPHORIBOSYLTRANSFERASE"/>
    <property type="match status" value="1"/>
</dbReference>
<comment type="function">
    <text evidence="2 11">Catalyzes a salvage reaction resulting in the formation of AMP, that is energically less costly than de novo synthesis.</text>
</comment>
<dbReference type="InterPro" id="IPR005764">
    <property type="entry name" value="Ade_phspho_trans"/>
</dbReference>
<comment type="subcellular location">
    <subcellularLocation>
        <location evidence="3 11">Cytoplasm</location>
    </subcellularLocation>
</comment>
<dbReference type="EMBL" id="VHJK01000001">
    <property type="protein sequence ID" value="TRD11466.1"/>
    <property type="molecule type" value="Genomic_DNA"/>
</dbReference>
<dbReference type="InterPro" id="IPR029057">
    <property type="entry name" value="PRTase-like"/>
</dbReference>
<comment type="pathway">
    <text evidence="4 11">Purine metabolism; AMP biosynthesis via salvage pathway; AMP from adenine: step 1/1.</text>
</comment>
<evidence type="ECO:0000256" key="9">
    <source>
        <dbReference type="ARBA" id="ARBA00022679"/>
    </source>
</evidence>
<dbReference type="Gene3D" id="3.40.50.2020">
    <property type="match status" value="1"/>
</dbReference>
<comment type="catalytic activity">
    <reaction evidence="1 11">
        <text>AMP + diphosphate = 5-phospho-alpha-D-ribose 1-diphosphate + adenine</text>
        <dbReference type="Rhea" id="RHEA:16609"/>
        <dbReference type="ChEBI" id="CHEBI:16708"/>
        <dbReference type="ChEBI" id="CHEBI:33019"/>
        <dbReference type="ChEBI" id="CHEBI:58017"/>
        <dbReference type="ChEBI" id="CHEBI:456215"/>
        <dbReference type="EC" id="2.4.2.7"/>
    </reaction>
</comment>
<evidence type="ECO:0000256" key="10">
    <source>
        <dbReference type="ARBA" id="ARBA00022726"/>
    </source>
</evidence>
<evidence type="ECO:0000256" key="8">
    <source>
        <dbReference type="ARBA" id="ARBA00022676"/>
    </source>
</evidence>
<dbReference type="GO" id="GO:0006166">
    <property type="term" value="P:purine ribonucleoside salvage"/>
    <property type="evidence" value="ECO:0007669"/>
    <property type="project" value="UniProtKB-UniRule"/>
</dbReference>
<evidence type="ECO:0000313" key="13">
    <source>
        <dbReference type="EMBL" id="TRD11466.1"/>
    </source>
</evidence>
<dbReference type="GO" id="GO:0002055">
    <property type="term" value="F:adenine binding"/>
    <property type="evidence" value="ECO:0007669"/>
    <property type="project" value="TreeGrafter"/>
</dbReference>
<proteinExistence type="inferred from homology"/>
<dbReference type="GO" id="GO:0003999">
    <property type="term" value="F:adenine phosphoribosyltransferase activity"/>
    <property type="evidence" value="ECO:0007669"/>
    <property type="project" value="UniProtKB-UniRule"/>
</dbReference>
<evidence type="ECO:0000256" key="6">
    <source>
        <dbReference type="ARBA" id="ARBA00011893"/>
    </source>
</evidence>
<protein>
    <recommendedName>
        <fullName evidence="6 11">Adenine phosphoribosyltransferase</fullName>
        <shortName evidence="11">APRT</shortName>
        <ecNumber evidence="6 11">2.4.2.7</ecNumber>
    </recommendedName>
</protein>
<dbReference type="EC" id="2.4.2.7" evidence="6 11"/>
<dbReference type="SUPFAM" id="SSF53271">
    <property type="entry name" value="PRTase-like"/>
    <property type="match status" value="1"/>
</dbReference>
<evidence type="ECO:0000256" key="5">
    <source>
        <dbReference type="ARBA" id="ARBA00008391"/>
    </source>
</evidence>